<dbReference type="EC" id="2.7.13.3" evidence="2"/>
<keyword evidence="10" id="KW-1185">Reference proteome</keyword>
<evidence type="ECO:0000256" key="2">
    <source>
        <dbReference type="ARBA" id="ARBA00012438"/>
    </source>
</evidence>
<evidence type="ECO:0000259" key="8">
    <source>
        <dbReference type="PROSITE" id="PS51371"/>
    </source>
</evidence>
<feature type="domain" description="Histidine kinase" evidence="7">
    <location>
        <begin position="475"/>
        <end position="732"/>
    </location>
</feature>
<dbReference type="Gene3D" id="1.10.287.130">
    <property type="match status" value="1"/>
</dbReference>
<dbReference type="GO" id="GO:0000160">
    <property type="term" value="P:phosphorelay signal transduction system"/>
    <property type="evidence" value="ECO:0007669"/>
    <property type="project" value="UniProtKB-KW"/>
</dbReference>
<dbReference type="SMART" id="SM00116">
    <property type="entry name" value="CBS"/>
    <property type="match status" value="4"/>
</dbReference>
<dbReference type="PROSITE" id="PS50109">
    <property type="entry name" value="HIS_KIN"/>
    <property type="match status" value="1"/>
</dbReference>
<keyword evidence="6" id="KW-0175">Coiled coil</keyword>
<evidence type="ECO:0000256" key="4">
    <source>
        <dbReference type="ARBA" id="ARBA00023012"/>
    </source>
</evidence>
<evidence type="ECO:0000256" key="6">
    <source>
        <dbReference type="SAM" id="Coils"/>
    </source>
</evidence>
<dbReference type="OrthoDB" id="442998at2"/>
<comment type="caution">
    <text evidence="9">The sequence shown here is derived from an EMBL/GenBank/DDBJ whole genome shotgun (WGS) entry which is preliminary data.</text>
</comment>
<keyword evidence="4" id="KW-0902">Two-component regulatory system</keyword>
<evidence type="ECO:0000256" key="5">
    <source>
        <dbReference type="PROSITE-ProRule" id="PRU00703"/>
    </source>
</evidence>
<dbReference type="AlphaFoldDB" id="A0A433VUS6"/>
<keyword evidence="5" id="KW-0129">CBS domain</keyword>
<dbReference type="PANTHER" id="PTHR43065:SF50">
    <property type="entry name" value="HISTIDINE KINASE"/>
    <property type="match status" value="1"/>
</dbReference>
<dbReference type="SUPFAM" id="SSF55785">
    <property type="entry name" value="PYP-like sensor domain (PAS domain)"/>
    <property type="match status" value="1"/>
</dbReference>
<name>A0A433VUS6_9CYAN</name>
<dbReference type="Gene3D" id="3.30.565.10">
    <property type="entry name" value="Histidine kinase-like ATPase, C-terminal domain"/>
    <property type="match status" value="1"/>
</dbReference>
<reference evidence="9" key="1">
    <citation type="submission" date="2018-12" db="EMBL/GenBank/DDBJ databases">
        <authorList>
            <person name="Will S."/>
            <person name="Neumann-Schaal M."/>
            <person name="Henke P."/>
        </authorList>
    </citation>
    <scope>NUCLEOTIDE SEQUENCE</scope>
    <source>
        <strain evidence="9">PCC 7102</strain>
    </source>
</reference>
<evidence type="ECO:0000313" key="9">
    <source>
        <dbReference type="EMBL" id="RUT09861.1"/>
    </source>
</evidence>
<gene>
    <name evidence="9" type="ORF">DSM106972_003560</name>
</gene>
<feature type="domain" description="CBS" evidence="8">
    <location>
        <begin position="10"/>
        <end position="73"/>
    </location>
</feature>
<keyword evidence="3" id="KW-0808">Transferase</keyword>
<evidence type="ECO:0000313" key="10">
    <source>
        <dbReference type="Proteomes" id="UP000271624"/>
    </source>
</evidence>
<dbReference type="Gene3D" id="3.30.450.20">
    <property type="entry name" value="PAS domain"/>
    <property type="match status" value="1"/>
</dbReference>
<dbReference type="Pfam" id="PF02518">
    <property type="entry name" value="HATPase_c"/>
    <property type="match status" value="1"/>
</dbReference>
<evidence type="ECO:0000259" key="7">
    <source>
        <dbReference type="PROSITE" id="PS50109"/>
    </source>
</evidence>
<feature type="domain" description="CBS" evidence="8">
    <location>
        <begin position="215"/>
        <end position="273"/>
    </location>
</feature>
<dbReference type="Pfam" id="PF00571">
    <property type="entry name" value="CBS"/>
    <property type="match status" value="4"/>
</dbReference>
<dbReference type="InterPro" id="IPR004358">
    <property type="entry name" value="Sig_transdc_His_kin-like_C"/>
</dbReference>
<evidence type="ECO:0000256" key="1">
    <source>
        <dbReference type="ARBA" id="ARBA00000085"/>
    </source>
</evidence>
<reference evidence="9" key="2">
    <citation type="journal article" date="2019" name="Genome Biol. Evol.">
        <title>Day and night: Metabolic profiles and evolutionary relationships of six axenic non-marine cyanobacteria.</title>
        <authorList>
            <person name="Will S.E."/>
            <person name="Henke P."/>
            <person name="Boedeker C."/>
            <person name="Huang S."/>
            <person name="Brinkmann H."/>
            <person name="Rohde M."/>
            <person name="Jarek M."/>
            <person name="Friedl T."/>
            <person name="Seufert S."/>
            <person name="Schumacher M."/>
            <person name="Overmann J."/>
            <person name="Neumann-Schaal M."/>
            <person name="Petersen J."/>
        </authorList>
    </citation>
    <scope>NUCLEOTIDE SEQUENCE [LARGE SCALE GENOMIC DNA]</scope>
    <source>
        <strain evidence="9">PCC 7102</strain>
    </source>
</reference>
<dbReference type="Gene3D" id="3.10.580.10">
    <property type="entry name" value="CBS-domain"/>
    <property type="match status" value="2"/>
</dbReference>
<keyword evidence="3" id="KW-0418">Kinase</keyword>
<dbReference type="Proteomes" id="UP000271624">
    <property type="component" value="Unassembled WGS sequence"/>
</dbReference>
<organism evidence="9 10">
    <name type="scientific">Dulcicalothrix desertica PCC 7102</name>
    <dbReference type="NCBI Taxonomy" id="232991"/>
    <lineage>
        <taxon>Bacteria</taxon>
        <taxon>Bacillati</taxon>
        <taxon>Cyanobacteriota</taxon>
        <taxon>Cyanophyceae</taxon>
        <taxon>Nostocales</taxon>
        <taxon>Calotrichaceae</taxon>
        <taxon>Dulcicalothrix</taxon>
    </lineage>
</organism>
<feature type="domain" description="CBS" evidence="8">
    <location>
        <begin position="149"/>
        <end position="207"/>
    </location>
</feature>
<feature type="domain" description="CBS" evidence="8">
    <location>
        <begin position="82"/>
        <end position="145"/>
    </location>
</feature>
<dbReference type="SMART" id="SM00387">
    <property type="entry name" value="HATPase_c"/>
    <property type="match status" value="1"/>
</dbReference>
<dbReference type="InterPro" id="IPR003594">
    <property type="entry name" value="HATPase_dom"/>
</dbReference>
<dbReference type="SUPFAM" id="SSF54631">
    <property type="entry name" value="CBS-domain pair"/>
    <property type="match status" value="2"/>
</dbReference>
<protein>
    <recommendedName>
        <fullName evidence="2">histidine kinase</fullName>
        <ecNumber evidence="2">2.7.13.3</ecNumber>
    </recommendedName>
</protein>
<dbReference type="SUPFAM" id="SSF55874">
    <property type="entry name" value="ATPase domain of HSP90 chaperone/DNA topoisomerase II/histidine kinase"/>
    <property type="match status" value="1"/>
</dbReference>
<dbReference type="InterPro" id="IPR000644">
    <property type="entry name" value="CBS_dom"/>
</dbReference>
<dbReference type="InterPro" id="IPR036890">
    <property type="entry name" value="HATPase_C_sf"/>
</dbReference>
<dbReference type="InterPro" id="IPR005467">
    <property type="entry name" value="His_kinase_dom"/>
</dbReference>
<dbReference type="PANTHER" id="PTHR43065">
    <property type="entry name" value="SENSOR HISTIDINE KINASE"/>
    <property type="match status" value="1"/>
</dbReference>
<dbReference type="PRINTS" id="PR00344">
    <property type="entry name" value="BCTRLSENSOR"/>
</dbReference>
<feature type="coiled-coil region" evidence="6">
    <location>
        <begin position="267"/>
        <end position="322"/>
    </location>
</feature>
<dbReference type="GO" id="GO:0004673">
    <property type="term" value="F:protein histidine kinase activity"/>
    <property type="evidence" value="ECO:0007669"/>
    <property type="project" value="UniProtKB-EC"/>
</dbReference>
<dbReference type="InterPro" id="IPR046342">
    <property type="entry name" value="CBS_dom_sf"/>
</dbReference>
<accession>A0A433VUS6</accession>
<proteinExistence type="predicted"/>
<sequence length="734" mass="83282">MIGYEKRSVVNHHVLTATPNITVFEALSLMSYNHSDYLFIVNQNQASNASARKLIGIFTERDLVQLAANQTDLNSITIDSVMNQKIVNITEIESQDIFIALTKFRNHKIHHLPVVDNENNLIGVITPQTIREIIQPLDLLRQKRVSEVMTPNVVSLTANASILELTQTMAQQQVCCVVIVEDTVAKIPLGIITEHDIVEFCNQKLDLTTKVSTLINKPLLQIKAFDSMWNANQIMQTRQVQHLVVTDDKNYLVGLITQTQILEAINYVELLQTVETLQDIVEEQTSELNKLNKQLQREVKHRKLYEAKLRSSEEQMRALFEAMSDIILIVNIDGAKVGAVQILPTYYGYEEEFKINLAAEMVECFHKQQTAPLWLEKVSEALRKKQIINLDYSLECDNSERWFSANISPIAENKVLWVARDISRHKYLEVALQISETQERQKAQQLEVALTELKRAEVKLILDEKMASLGRMVGGIAHEINNPNNFIYANIQPANEYAQELLNLVKSYQLHYPQPVPEISQQQAAIDLEYISQDFPKLLGSIQEGAERISKIVKLLQAFSSTDNPKYKKINIHESLDTVVQLLQHRLKSQSHRSSIQIIKEYNLKTSVECYPGQITQVFISIIANAIDAIEEKIKKSTNIELQSIHPFIRIITQLTNQHAVIRISNNGAIIKSEIISKIFDPFFTTKAPGQGTGLGLSICYKIISDAHHGQISCHSAEGQDTEFVISLPTQQRL</sequence>
<dbReference type="EMBL" id="RSCL01000001">
    <property type="protein sequence ID" value="RUT09861.1"/>
    <property type="molecule type" value="Genomic_DNA"/>
</dbReference>
<dbReference type="RefSeq" id="WP_127078261.1">
    <property type="nucleotide sequence ID" value="NZ_RSCL01000001.1"/>
</dbReference>
<dbReference type="PROSITE" id="PS51371">
    <property type="entry name" value="CBS"/>
    <property type="match status" value="4"/>
</dbReference>
<dbReference type="CDD" id="cd17774">
    <property type="entry name" value="CBS_two-component_sensor_histidine_kinase_repeat2"/>
    <property type="match status" value="1"/>
</dbReference>
<dbReference type="InterPro" id="IPR035965">
    <property type="entry name" value="PAS-like_dom_sf"/>
</dbReference>
<evidence type="ECO:0000256" key="3">
    <source>
        <dbReference type="ARBA" id="ARBA00022777"/>
    </source>
</evidence>
<comment type="catalytic activity">
    <reaction evidence="1">
        <text>ATP + protein L-histidine = ADP + protein N-phospho-L-histidine.</text>
        <dbReference type="EC" id="2.7.13.3"/>
    </reaction>
</comment>